<evidence type="ECO:0000256" key="4">
    <source>
        <dbReference type="SAM" id="MobiDB-lite"/>
    </source>
</evidence>
<feature type="compositionally biased region" description="Basic and acidic residues" evidence="4">
    <location>
        <begin position="49"/>
        <end position="73"/>
    </location>
</feature>
<organism evidence="6 7">
    <name type="scientific">Pomacea canaliculata</name>
    <name type="common">Golden apple snail</name>
    <dbReference type="NCBI Taxonomy" id="400727"/>
    <lineage>
        <taxon>Eukaryota</taxon>
        <taxon>Metazoa</taxon>
        <taxon>Spiralia</taxon>
        <taxon>Lophotrochozoa</taxon>
        <taxon>Mollusca</taxon>
        <taxon>Gastropoda</taxon>
        <taxon>Caenogastropoda</taxon>
        <taxon>Architaenioglossa</taxon>
        <taxon>Ampullarioidea</taxon>
        <taxon>Ampullariidae</taxon>
        <taxon>Pomacea</taxon>
    </lineage>
</organism>
<keyword evidence="7" id="KW-1185">Reference proteome</keyword>
<evidence type="ECO:0000256" key="2">
    <source>
        <dbReference type="ARBA" id="ARBA00023125"/>
    </source>
</evidence>
<keyword evidence="1" id="KW-0805">Transcription regulation</keyword>
<dbReference type="PANTHER" id="PTHR23351">
    <property type="entry name" value="FOS TRANSCRIPTION FACTOR-RELATED"/>
    <property type="match status" value="1"/>
</dbReference>
<dbReference type="EMBL" id="PZQS01000001">
    <property type="protein sequence ID" value="PVD39319.1"/>
    <property type="molecule type" value="Genomic_DNA"/>
</dbReference>
<evidence type="ECO:0000313" key="7">
    <source>
        <dbReference type="Proteomes" id="UP000245119"/>
    </source>
</evidence>
<sequence length="433" mass="47524">MCTLATPSSYRGVQGFQVRRVLQAKVSDNLASRGISTKGLWDTRPSHKLSPEEQRRLERQRENKRNWARKEREKSKKRLEELKMTNCQLEYHNKKLKSEIDKLRRGHFELKTLLKDHDCRRLNHVASQFVPTRGVLLSSSHPSSELGLGQKVIETGGQQVVIVCSATSNEKDNDQGIASSAGRRRAKSESAVFMVNEGSAQKHYQKRVSWPAESVTYFVVEDDSYFEEVALETSVQLTGDEDIADDESVDSGGFATVVGNGEVGESVEVSGGGFLHMLNEDGIMESGEVSANETIEADLSDPSHTVHDASEASAAKRPRFSSLPKDSTLPELIPRQEGVAEESDRGVQTIVIGDHVYHVNDKDGSRSAANETLDSDDEIDTNFRPVGRLIPARTTPSTPSTPSSTDSTVPTFSSSASPTLARSFSEDSIDSNG</sequence>
<evidence type="ECO:0000259" key="5">
    <source>
        <dbReference type="PROSITE" id="PS50217"/>
    </source>
</evidence>
<dbReference type="InterPro" id="IPR004827">
    <property type="entry name" value="bZIP"/>
</dbReference>
<dbReference type="CDD" id="cd14686">
    <property type="entry name" value="bZIP"/>
    <property type="match status" value="1"/>
</dbReference>
<dbReference type="AlphaFoldDB" id="A0A2T7Q0X8"/>
<dbReference type="PANTHER" id="PTHR23351:SF24">
    <property type="entry name" value="ACTIVATING TRANSCRIPTION FACTOR 3-RELATED"/>
    <property type="match status" value="1"/>
</dbReference>
<feature type="region of interest" description="Disordered" evidence="4">
    <location>
        <begin position="299"/>
        <end position="346"/>
    </location>
</feature>
<feature type="domain" description="BZIP" evidence="5">
    <location>
        <begin position="54"/>
        <end position="117"/>
    </location>
</feature>
<feature type="region of interest" description="Disordered" evidence="4">
    <location>
        <begin position="36"/>
        <end position="73"/>
    </location>
</feature>
<evidence type="ECO:0000256" key="3">
    <source>
        <dbReference type="ARBA" id="ARBA00023163"/>
    </source>
</evidence>
<reference evidence="6 7" key="1">
    <citation type="submission" date="2018-04" db="EMBL/GenBank/DDBJ databases">
        <title>The genome of golden apple snail Pomacea canaliculata provides insight into stress tolerance and invasive adaptation.</title>
        <authorList>
            <person name="Liu C."/>
            <person name="Liu B."/>
            <person name="Ren Y."/>
            <person name="Zhang Y."/>
            <person name="Wang H."/>
            <person name="Li S."/>
            <person name="Jiang F."/>
            <person name="Yin L."/>
            <person name="Zhang G."/>
            <person name="Qian W."/>
            <person name="Fan W."/>
        </authorList>
    </citation>
    <scope>NUCLEOTIDE SEQUENCE [LARGE SCALE GENOMIC DNA]</scope>
    <source>
        <strain evidence="6">SZHN2017</strain>
        <tissue evidence="6">Muscle</tissue>
    </source>
</reference>
<feature type="compositionally biased region" description="Low complexity" evidence="4">
    <location>
        <begin position="394"/>
        <end position="415"/>
    </location>
</feature>
<protein>
    <recommendedName>
        <fullName evidence="5">BZIP domain-containing protein</fullName>
    </recommendedName>
</protein>
<proteinExistence type="predicted"/>
<dbReference type="PROSITE" id="PS50217">
    <property type="entry name" value="BZIP"/>
    <property type="match status" value="1"/>
</dbReference>
<evidence type="ECO:0000313" key="6">
    <source>
        <dbReference type="EMBL" id="PVD39319.1"/>
    </source>
</evidence>
<evidence type="ECO:0000256" key="1">
    <source>
        <dbReference type="ARBA" id="ARBA00023015"/>
    </source>
</evidence>
<name>A0A2T7Q0X8_POMCA</name>
<dbReference type="GO" id="GO:0005634">
    <property type="term" value="C:nucleus"/>
    <property type="evidence" value="ECO:0007669"/>
    <property type="project" value="TreeGrafter"/>
</dbReference>
<keyword evidence="2" id="KW-0238">DNA-binding</keyword>
<dbReference type="Proteomes" id="UP000245119">
    <property type="component" value="Linkage Group LG1"/>
</dbReference>
<dbReference type="GO" id="GO:0000978">
    <property type="term" value="F:RNA polymerase II cis-regulatory region sequence-specific DNA binding"/>
    <property type="evidence" value="ECO:0007669"/>
    <property type="project" value="TreeGrafter"/>
</dbReference>
<accession>A0A2T7Q0X8</accession>
<dbReference type="GO" id="GO:0000981">
    <property type="term" value="F:DNA-binding transcription factor activity, RNA polymerase II-specific"/>
    <property type="evidence" value="ECO:0007669"/>
    <property type="project" value="TreeGrafter"/>
</dbReference>
<dbReference type="InterPro" id="IPR000837">
    <property type="entry name" value="AP-1"/>
</dbReference>
<gene>
    <name evidence="6" type="ORF">C0Q70_01948</name>
</gene>
<keyword evidence="3" id="KW-0804">Transcription</keyword>
<feature type="region of interest" description="Disordered" evidence="4">
    <location>
        <begin position="360"/>
        <end position="433"/>
    </location>
</feature>
<comment type="caution">
    <text evidence="6">The sequence shown here is derived from an EMBL/GenBank/DDBJ whole genome shotgun (WGS) entry which is preliminary data.</text>
</comment>